<accession>A0A1G6DL66</accession>
<evidence type="ECO:0000313" key="2">
    <source>
        <dbReference type="Proteomes" id="UP000198771"/>
    </source>
</evidence>
<dbReference type="AlphaFoldDB" id="A0A1G6DL66"/>
<keyword evidence="2" id="KW-1185">Reference proteome</keyword>
<sequence>MKTAVSIPDPVFAKADRYARLVNKSRSQIFSEALREYLARHSPDEVTEAMDQALETIEEQRDSFVAKASERVLRQAEW</sequence>
<evidence type="ECO:0000313" key="1">
    <source>
        <dbReference type="EMBL" id="SDB45903.1"/>
    </source>
</evidence>
<dbReference type="EMBL" id="FMXO01000012">
    <property type="protein sequence ID" value="SDB45903.1"/>
    <property type="molecule type" value="Genomic_DNA"/>
</dbReference>
<dbReference type="Gene3D" id="1.10.1220.10">
    <property type="entry name" value="Met repressor-like"/>
    <property type="match status" value="1"/>
</dbReference>
<reference evidence="1 2" key="1">
    <citation type="submission" date="2016-10" db="EMBL/GenBank/DDBJ databases">
        <authorList>
            <person name="de Groot N.N."/>
        </authorList>
    </citation>
    <scope>NUCLEOTIDE SEQUENCE [LARGE SCALE GENOMIC DNA]</scope>
    <source>
        <strain evidence="1 2">ASO4-2</strain>
    </source>
</reference>
<dbReference type="GO" id="GO:0006355">
    <property type="term" value="P:regulation of DNA-templated transcription"/>
    <property type="evidence" value="ECO:0007669"/>
    <property type="project" value="InterPro"/>
</dbReference>
<protein>
    <recommendedName>
        <fullName evidence="3">Ribbon-helix-helix protein, copG family</fullName>
    </recommendedName>
</protein>
<dbReference type="OrthoDB" id="5772152at2"/>
<name>A0A1G6DL66_9BACT</name>
<gene>
    <name evidence="1" type="ORF">SAMN05660653_02245</name>
</gene>
<organism evidence="1 2">
    <name type="scientific">Desulfonatronum thiosulfatophilum</name>
    <dbReference type="NCBI Taxonomy" id="617002"/>
    <lineage>
        <taxon>Bacteria</taxon>
        <taxon>Pseudomonadati</taxon>
        <taxon>Thermodesulfobacteriota</taxon>
        <taxon>Desulfovibrionia</taxon>
        <taxon>Desulfovibrionales</taxon>
        <taxon>Desulfonatronaceae</taxon>
        <taxon>Desulfonatronum</taxon>
    </lineage>
</organism>
<dbReference type="STRING" id="617002.SAMN05660653_02245"/>
<evidence type="ECO:0008006" key="3">
    <source>
        <dbReference type="Google" id="ProtNLM"/>
    </source>
</evidence>
<dbReference type="Proteomes" id="UP000198771">
    <property type="component" value="Unassembled WGS sequence"/>
</dbReference>
<dbReference type="InterPro" id="IPR013321">
    <property type="entry name" value="Arc_rbn_hlx_hlx"/>
</dbReference>
<proteinExistence type="predicted"/>